<keyword evidence="3" id="KW-1185">Reference proteome</keyword>
<evidence type="ECO:0000313" key="2">
    <source>
        <dbReference type="EMBL" id="TKW59750.1"/>
    </source>
</evidence>
<evidence type="ECO:0000256" key="1">
    <source>
        <dbReference type="SAM" id="MobiDB-lite"/>
    </source>
</evidence>
<proteinExistence type="predicted"/>
<reference evidence="2 3" key="1">
    <citation type="journal article" date="2019" name="PLoS ONE">
        <title>Comparative genome analysis indicates high evolutionary potential of pathogenicity genes in Colletotrichum tanaceti.</title>
        <authorList>
            <person name="Lelwala R.V."/>
            <person name="Korhonen P.K."/>
            <person name="Young N.D."/>
            <person name="Scott J.B."/>
            <person name="Ades P.A."/>
            <person name="Gasser R.B."/>
            <person name="Taylor P.W.J."/>
        </authorList>
    </citation>
    <scope>NUCLEOTIDE SEQUENCE [LARGE SCALE GENOMIC DNA]</scope>
    <source>
        <strain evidence="2">BRIP57314</strain>
    </source>
</reference>
<feature type="region of interest" description="Disordered" evidence="1">
    <location>
        <begin position="150"/>
        <end position="208"/>
    </location>
</feature>
<evidence type="ECO:0000313" key="3">
    <source>
        <dbReference type="Proteomes" id="UP000310108"/>
    </source>
</evidence>
<sequence length="303" mass="33433">MDGDLNSPGSEATDHGNFDDYLVTFDLSQFGGVDGDFSNNNPSFSVFDDIPNDVNAIPGGNSQGSNAEESMEAWLELEDFSPAPYSSNEIEGQNGYQYPMESKEGDVAVSPTLPPRCPQPPTSIQPEKLYGFIRNLPPRTNALINSVAADPAHPELPPSDSPPYSSATETVSDQHTGGSSSIYPRRIAPRSVSSRSDHSNTCTLCKEPVSSRMLPRHMKNRHRKADDPQYVCKCGVYRSARKDNYQRHLKGTRSCSARDDSSQGLYTCICQQTHNDKKAHQLHIENCGRQRAGRPRNNNRSVQ</sequence>
<protein>
    <submittedName>
        <fullName evidence="2">Uncharacterized protein</fullName>
    </submittedName>
</protein>
<gene>
    <name evidence="2" type="ORF">CTA1_10370</name>
</gene>
<feature type="compositionally biased region" description="Polar residues" evidence="1">
    <location>
        <begin position="162"/>
        <end position="182"/>
    </location>
</feature>
<comment type="caution">
    <text evidence="2">The sequence shown here is derived from an EMBL/GenBank/DDBJ whole genome shotgun (WGS) entry which is preliminary data.</text>
</comment>
<organism evidence="2 3">
    <name type="scientific">Colletotrichum tanaceti</name>
    <dbReference type="NCBI Taxonomy" id="1306861"/>
    <lineage>
        <taxon>Eukaryota</taxon>
        <taxon>Fungi</taxon>
        <taxon>Dikarya</taxon>
        <taxon>Ascomycota</taxon>
        <taxon>Pezizomycotina</taxon>
        <taxon>Sordariomycetes</taxon>
        <taxon>Hypocreomycetidae</taxon>
        <taxon>Glomerellales</taxon>
        <taxon>Glomerellaceae</taxon>
        <taxon>Colletotrichum</taxon>
        <taxon>Colletotrichum destructivum species complex</taxon>
    </lineage>
</organism>
<dbReference type="EMBL" id="PJEX01000005">
    <property type="protein sequence ID" value="TKW59750.1"/>
    <property type="molecule type" value="Genomic_DNA"/>
</dbReference>
<dbReference type="AlphaFoldDB" id="A0A4U6XUT0"/>
<feature type="compositionally biased region" description="Polar residues" evidence="1">
    <location>
        <begin position="191"/>
        <end position="203"/>
    </location>
</feature>
<dbReference type="Proteomes" id="UP000310108">
    <property type="component" value="Unassembled WGS sequence"/>
</dbReference>
<dbReference type="STRING" id="1306861.A0A4U6XUT0"/>
<name>A0A4U6XUT0_9PEZI</name>
<accession>A0A4U6XUT0</accession>